<organism evidence="2 3">
    <name type="scientific">Rhodoplanes tepidamans</name>
    <name type="common">Rhodoplanes cryptolactis</name>
    <dbReference type="NCBI Taxonomy" id="200616"/>
    <lineage>
        <taxon>Bacteria</taxon>
        <taxon>Pseudomonadati</taxon>
        <taxon>Pseudomonadota</taxon>
        <taxon>Alphaproteobacteria</taxon>
        <taxon>Hyphomicrobiales</taxon>
        <taxon>Nitrobacteraceae</taxon>
        <taxon>Rhodoplanes</taxon>
    </lineage>
</organism>
<accession>A0ABT5J5M9</accession>
<gene>
    <name evidence="2" type="ORF">PQJ73_04240</name>
</gene>
<dbReference type="InterPro" id="IPR034904">
    <property type="entry name" value="FSCA_dom_sf"/>
</dbReference>
<dbReference type="Pfam" id="PF01883">
    <property type="entry name" value="FeS_assembly_P"/>
    <property type="match status" value="1"/>
</dbReference>
<evidence type="ECO:0000313" key="3">
    <source>
        <dbReference type="Proteomes" id="UP001165652"/>
    </source>
</evidence>
<reference evidence="2" key="1">
    <citation type="journal article" date="2023" name="Microbiol Resour">
        <title>Genome Sequences of Rhodoplanes serenus and Two Thermotolerant Strains, Rhodoplanes tepidamans and 'Rhodoplanes cryptolactis,' Further Refine the Genus.</title>
        <authorList>
            <person name="Rayyan A.A."/>
            <person name="Kyndt J.A."/>
        </authorList>
    </citation>
    <scope>NUCLEOTIDE SEQUENCE</scope>
    <source>
        <strain evidence="2">DSM 9987</strain>
    </source>
</reference>
<keyword evidence="3" id="KW-1185">Reference proteome</keyword>
<dbReference type="Gene3D" id="3.30.300.130">
    <property type="entry name" value="Fe-S cluster assembly (FSCA)"/>
    <property type="match status" value="1"/>
</dbReference>
<dbReference type="PANTHER" id="PTHR42831">
    <property type="entry name" value="FE-S PROTEIN MATURATION AUXILIARY FACTOR YITW"/>
    <property type="match status" value="1"/>
</dbReference>
<dbReference type="RefSeq" id="WP_272775731.1">
    <property type="nucleotide sequence ID" value="NZ_JAQQLI010000004.1"/>
</dbReference>
<dbReference type="SUPFAM" id="SSF117916">
    <property type="entry name" value="Fe-S cluster assembly (FSCA) domain-like"/>
    <property type="match status" value="1"/>
</dbReference>
<dbReference type="PANTHER" id="PTHR42831:SF1">
    <property type="entry name" value="FE-S PROTEIN MATURATION AUXILIARY FACTOR YITW"/>
    <property type="match status" value="1"/>
</dbReference>
<protein>
    <submittedName>
        <fullName evidence="2">Metal-sulfur cluster assembly factor</fullName>
    </submittedName>
</protein>
<dbReference type="InterPro" id="IPR002744">
    <property type="entry name" value="MIP18-like"/>
</dbReference>
<comment type="caution">
    <text evidence="2">The sequence shown here is derived from an EMBL/GenBank/DDBJ whole genome shotgun (WGS) entry which is preliminary data.</text>
</comment>
<dbReference type="EMBL" id="JAQQLI010000004">
    <property type="protein sequence ID" value="MDC7784883.1"/>
    <property type="molecule type" value="Genomic_DNA"/>
</dbReference>
<evidence type="ECO:0000313" key="2">
    <source>
        <dbReference type="EMBL" id="MDC7784883.1"/>
    </source>
</evidence>
<sequence length="109" mass="12125">MTNSDIMLALKEVIDPEMGISIVDLGLVYRADWTAEGIVVDMTTTAPSCPFGEVMACAAKAALRRQFAETPSIRVRLLWDPPWSPERMTEEGRFALGWVPGEPFSDTRH</sequence>
<evidence type="ECO:0000259" key="1">
    <source>
        <dbReference type="Pfam" id="PF01883"/>
    </source>
</evidence>
<name>A0ABT5J5M9_RHOTP</name>
<dbReference type="Proteomes" id="UP001165652">
    <property type="component" value="Unassembled WGS sequence"/>
</dbReference>
<feature type="domain" description="MIP18 family-like" evidence="1">
    <location>
        <begin position="4"/>
        <end position="66"/>
    </location>
</feature>
<dbReference type="InterPro" id="IPR052339">
    <property type="entry name" value="Fe-S_Maturation_MIP18"/>
</dbReference>
<reference evidence="2" key="2">
    <citation type="submission" date="2023-02" db="EMBL/GenBank/DDBJ databases">
        <authorList>
            <person name="Rayyan A."/>
            <person name="Meyer T."/>
            <person name="Kyndt J.A."/>
        </authorList>
    </citation>
    <scope>NUCLEOTIDE SEQUENCE</scope>
    <source>
        <strain evidence="2">DSM 9987</strain>
    </source>
</reference>
<proteinExistence type="predicted"/>